<organism evidence="1 2">
    <name type="scientific">Nitrosopumilus piranensis</name>
    <dbReference type="NCBI Taxonomy" id="1582439"/>
    <lineage>
        <taxon>Archaea</taxon>
        <taxon>Nitrososphaerota</taxon>
        <taxon>Nitrososphaeria</taxon>
        <taxon>Nitrosopumilales</taxon>
        <taxon>Nitrosopumilaceae</taxon>
        <taxon>Nitrosopumilus</taxon>
    </lineage>
</organism>
<dbReference type="KEGG" id="nid:NPIRD3C_1857"/>
<reference evidence="2" key="1">
    <citation type="submission" date="2015-02" db="EMBL/GenBank/DDBJ databases">
        <title>Characterization of two novel Thaumarchaeota isolated from the Northern Adriatic Sea.</title>
        <authorList>
            <person name="Bayer B."/>
            <person name="Vojvoda J."/>
            <person name="Offre P."/>
            <person name="Srivastava A."/>
            <person name="Elisabeth N."/>
            <person name="Garcia J.A.L."/>
            <person name="Schleper C."/>
            <person name="Herndl G.J."/>
        </authorList>
    </citation>
    <scope>NUCLEOTIDE SEQUENCE [LARGE SCALE GENOMIC DNA]</scope>
    <source>
        <strain evidence="2">D3C</strain>
    </source>
</reference>
<evidence type="ECO:0000313" key="1">
    <source>
        <dbReference type="EMBL" id="AJM93067.1"/>
    </source>
</evidence>
<name>A0A0C5CD11_9ARCH</name>
<dbReference type="PATRIC" id="fig|1582439.9.peg.1913"/>
<reference evidence="1 2" key="2">
    <citation type="journal article" date="2016" name="ISME J.">
        <title>Physiological and genomic characterization of two novel marine thaumarchaeal strains indicates niche differentiation.</title>
        <authorList>
            <person name="Bayer B."/>
            <person name="Vojvoda J."/>
            <person name="Offre P."/>
            <person name="Alves R.J."/>
            <person name="Elisabeth N.H."/>
            <person name="Garcia J.A."/>
            <person name="Volland J.M."/>
            <person name="Srivastava A."/>
            <person name="Schleper C."/>
            <person name="Herndl G.J."/>
        </authorList>
    </citation>
    <scope>NUCLEOTIDE SEQUENCE [LARGE SCALE GENOMIC DNA]</scope>
    <source>
        <strain evidence="1 2">D3C</strain>
    </source>
</reference>
<dbReference type="EMBL" id="CP010868">
    <property type="protein sequence ID" value="AJM93067.1"/>
    <property type="molecule type" value="Genomic_DNA"/>
</dbReference>
<dbReference type="STRING" id="1582439.NPIRD3C_1857"/>
<protein>
    <submittedName>
        <fullName evidence="1">Uncharacterized protein</fullName>
    </submittedName>
</protein>
<accession>A0A0C5CD11</accession>
<dbReference type="AlphaFoldDB" id="A0A0C5CD11"/>
<reference evidence="1 2" key="3">
    <citation type="journal article" date="2019" name="Int. J. Syst. Evol. Microbiol.">
        <title>Nitrosopumilus adriaticus sp. nov. and Nitrosopumilus piranensis sp. nov., two ammonia-oxidizing archaea from the Adriatic Sea and members of the class Nitrososphaeria.</title>
        <authorList>
            <person name="Bayer B."/>
            <person name="Vojvoda J."/>
            <person name="Reinthaler T."/>
            <person name="Reyes C."/>
            <person name="Pinto M."/>
            <person name="Herndl G.J."/>
        </authorList>
    </citation>
    <scope>NUCLEOTIDE SEQUENCE [LARGE SCALE GENOMIC DNA]</scope>
    <source>
        <strain evidence="1 2">D3C</strain>
    </source>
</reference>
<dbReference type="Proteomes" id="UP000032027">
    <property type="component" value="Chromosome"/>
</dbReference>
<keyword evidence="2" id="KW-1185">Reference proteome</keyword>
<sequence>MEKMSQKTSLQIDEFTDCHLCHNPLPHCHCRCPYCDKRDECECALFDAATGG</sequence>
<evidence type="ECO:0000313" key="2">
    <source>
        <dbReference type="Proteomes" id="UP000032027"/>
    </source>
</evidence>
<dbReference type="HOGENOM" id="CLU_197983_0_0_2"/>
<gene>
    <name evidence="1" type="ORF">NPIRD3C_1857</name>
</gene>
<proteinExistence type="predicted"/>